<dbReference type="SUPFAM" id="SSF69318">
    <property type="entry name" value="Integrin alpha N-terminal domain"/>
    <property type="match status" value="1"/>
</dbReference>
<accession>A0A1I4X7V3</accession>
<keyword evidence="2" id="KW-1185">Reference proteome</keyword>
<protein>
    <submittedName>
        <fullName evidence="1">Uncharacterized protein</fullName>
    </submittedName>
</protein>
<dbReference type="OrthoDB" id="9143597at2"/>
<dbReference type="InterPro" id="IPR028994">
    <property type="entry name" value="Integrin_alpha_N"/>
</dbReference>
<gene>
    <name evidence="1" type="ORF">SAMN05421863_11392</name>
</gene>
<dbReference type="EMBL" id="FOUB01000139">
    <property type="protein sequence ID" value="SFN21623.1"/>
    <property type="molecule type" value="Genomic_DNA"/>
</dbReference>
<evidence type="ECO:0000313" key="1">
    <source>
        <dbReference type="EMBL" id="SFN21623.1"/>
    </source>
</evidence>
<dbReference type="AlphaFoldDB" id="A0A1I4X7V3"/>
<organism evidence="1 2">
    <name type="scientific">Nitrosomonas communis</name>
    <dbReference type="NCBI Taxonomy" id="44574"/>
    <lineage>
        <taxon>Bacteria</taxon>
        <taxon>Pseudomonadati</taxon>
        <taxon>Pseudomonadota</taxon>
        <taxon>Betaproteobacteria</taxon>
        <taxon>Nitrosomonadales</taxon>
        <taxon>Nitrosomonadaceae</taxon>
        <taxon>Nitrosomonas</taxon>
    </lineage>
</organism>
<proteinExistence type="predicted"/>
<reference evidence="2" key="1">
    <citation type="submission" date="2016-10" db="EMBL/GenBank/DDBJ databases">
        <authorList>
            <person name="Varghese N."/>
            <person name="Submissions S."/>
        </authorList>
    </citation>
    <scope>NUCLEOTIDE SEQUENCE [LARGE SCALE GENOMIC DNA]</scope>
    <source>
        <strain evidence="2">Nm44</strain>
    </source>
</reference>
<evidence type="ECO:0000313" key="2">
    <source>
        <dbReference type="Proteomes" id="UP000183287"/>
    </source>
</evidence>
<name>A0A1I4X7V3_9PROT</name>
<sequence length="194" mass="21141">MKEIDLPIRIVILRFGLLLIVLSPISSQVYAEWSTQSWDGGLRPESVRNQCLAGDFNGDGWGDIACYTLRGGEWHLGLTPGPAGFKSARWWGGLAPASVANQCLAGRFNKDNSTDIACHTLNQSDQWLVGFSQPSHSKWESEYWWGGPGPESAGNQCLAGDFDGDGLTDIACYTLQGGVAPWTGTGNRNKRMVY</sequence>
<dbReference type="RefSeq" id="WP_143083580.1">
    <property type="nucleotide sequence ID" value="NZ_FOUB01000139.1"/>
</dbReference>
<dbReference type="Proteomes" id="UP000183287">
    <property type="component" value="Unassembled WGS sequence"/>
</dbReference>